<keyword evidence="4" id="KW-1185">Reference proteome</keyword>
<feature type="transmembrane region" description="Helical" evidence="1">
    <location>
        <begin position="200"/>
        <end position="220"/>
    </location>
</feature>
<dbReference type="PANTHER" id="PTHR35342:SF5">
    <property type="entry name" value="TRICARBOXYLIC TRANSPORT PROTEIN"/>
    <property type="match status" value="1"/>
</dbReference>
<feature type="transmembrane region" description="Helical" evidence="1">
    <location>
        <begin position="35"/>
        <end position="53"/>
    </location>
</feature>
<feature type="transmembrane region" description="Helical" evidence="1">
    <location>
        <begin position="389"/>
        <end position="410"/>
    </location>
</feature>
<dbReference type="Pfam" id="PF01970">
    <property type="entry name" value="TctA"/>
    <property type="match status" value="1"/>
</dbReference>
<evidence type="ECO:0000256" key="1">
    <source>
        <dbReference type="SAM" id="Phobius"/>
    </source>
</evidence>
<feature type="transmembrane region" description="Helical" evidence="1">
    <location>
        <begin position="416"/>
        <end position="447"/>
    </location>
</feature>
<feature type="transmembrane region" description="Helical" evidence="1">
    <location>
        <begin position="60"/>
        <end position="82"/>
    </location>
</feature>
<accession>A0AAE3NSF9</accession>
<dbReference type="AlphaFoldDB" id="A0AAE3NSF9"/>
<proteinExistence type="predicted"/>
<feature type="transmembrane region" description="Helical" evidence="1">
    <location>
        <begin position="468"/>
        <end position="490"/>
    </location>
</feature>
<feature type="transmembrane region" description="Helical" evidence="1">
    <location>
        <begin position="122"/>
        <end position="140"/>
    </location>
</feature>
<gene>
    <name evidence="3" type="ORF">P1J78_22150</name>
</gene>
<protein>
    <submittedName>
        <fullName evidence="3">Tripartite tricarboxylate transporter permease</fullName>
    </submittedName>
</protein>
<dbReference type="Proteomes" id="UP001220964">
    <property type="component" value="Unassembled WGS sequence"/>
</dbReference>
<reference evidence="3" key="1">
    <citation type="submission" date="2023-03" db="EMBL/GenBank/DDBJ databases">
        <title>Multiphase analysis and comparison of six strains from genera Psychromarinibacter, Lutimaribacter, and Maritimibacter, including a novel species: Psychromarinibacter sediminicola sp. nov.</title>
        <authorList>
            <person name="Wang Y.-H."/>
            <person name="Ye M.-Q."/>
            <person name="Du Z.-J."/>
        </authorList>
    </citation>
    <scope>NUCLEOTIDE SEQUENCE</scope>
    <source>
        <strain evidence="3">C21-152</strain>
    </source>
</reference>
<feature type="transmembrane region" description="Helical" evidence="1">
    <location>
        <begin position="320"/>
        <end position="347"/>
    </location>
</feature>
<keyword evidence="1" id="KW-0472">Membrane</keyword>
<keyword evidence="1" id="KW-1133">Transmembrane helix</keyword>
<name>A0AAE3NSF9_9RHOB</name>
<keyword evidence="1" id="KW-0812">Transmembrane</keyword>
<evidence type="ECO:0000313" key="4">
    <source>
        <dbReference type="Proteomes" id="UP001220964"/>
    </source>
</evidence>
<dbReference type="EMBL" id="JARGYC010000094">
    <property type="protein sequence ID" value="MDF0603438.1"/>
    <property type="molecule type" value="Genomic_DNA"/>
</dbReference>
<dbReference type="InterPro" id="IPR002823">
    <property type="entry name" value="DUF112_TM"/>
</dbReference>
<feature type="transmembrane region" description="Helical" evidence="1">
    <location>
        <begin position="147"/>
        <end position="180"/>
    </location>
</feature>
<dbReference type="RefSeq" id="WP_275569558.1">
    <property type="nucleotide sequence ID" value="NZ_JARGYC010000094.1"/>
</dbReference>
<dbReference type="PANTHER" id="PTHR35342">
    <property type="entry name" value="TRICARBOXYLIC TRANSPORT PROTEIN"/>
    <property type="match status" value="1"/>
</dbReference>
<evidence type="ECO:0000313" key="3">
    <source>
        <dbReference type="EMBL" id="MDF0603438.1"/>
    </source>
</evidence>
<organism evidence="3 4">
    <name type="scientific">Psychromarinibacter sediminicola</name>
    <dbReference type="NCBI Taxonomy" id="3033385"/>
    <lineage>
        <taxon>Bacteria</taxon>
        <taxon>Pseudomonadati</taxon>
        <taxon>Pseudomonadota</taxon>
        <taxon>Alphaproteobacteria</taxon>
        <taxon>Rhodobacterales</taxon>
        <taxon>Paracoccaceae</taxon>
        <taxon>Psychromarinibacter</taxon>
    </lineage>
</organism>
<feature type="domain" description="DUF112" evidence="2">
    <location>
        <begin position="20"/>
        <end position="442"/>
    </location>
</feature>
<dbReference type="PRINTS" id="PR00173">
    <property type="entry name" value="EDTRNSPORT"/>
</dbReference>
<comment type="caution">
    <text evidence="3">The sequence shown here is derived from an EMBL/GenBank/DDBJ whole genome shotgun (WGS) entry which is preliminary data.</text>
</comment>
<feature type="transmembrane region" description="Helical" evidence="1">
    <location>
        <begin position="7"/>
        <end position="29"/>
    </location>
</feature>
<sequence>MPPLDSVLAGFADAFTLFNLLFVVAGVAMGQLVGAIPGIGPVMAMAIAIPFTFTLDTLPAVSFLVGIMKGGLFGGAIPAVLINTPGTPDAAATTFDGHPLAAKGKPLKATKMALYSSVTGDAFSDMVLILASAPIAVIALKLGPVEVCALMIFAFAVIAGLVGDSLIKGLIAALLGLLLATVQLDPEQATPRFDFGYFQLYDGVNLVAVAVGMLAVAEIVRRMAEHDGRPQPAAVPQSEEPGARGVSWREYWGCRWTMLRGALIGTGLGALPGLGSTAAAFMSYASAKRGDPGGVPFGEGNLRGIAATESANSAVMGANLIPLLGIGIPGSVSAALLISAFVIHGIQPGPLMFRTQPELVYGIFGAMLMANLCNLIVGQLSLRAWSAAVKAPASFIFPAALIFCIAGVYLSSGGLFGVSIMLIAAAVSLTLTAVGIPVIVLLITFFLGRRFETSLSQALTILDGDPRALTAHPVALILLVGALATGVWMARRR</sequence>
<feature type="transmembrane region" description="Helical" evidence="1">
    <location>
        <begin position="359"/>
        <end position="377"/>
    </location>
</feature>
<evidence type="ECO:0000259" key="2">
    <source>
        <dbReference type="Pfam" id="PF01970"/>
    </source>
</evidence>